<dbReference type="InterPro" id="IPR000001">
    <property type="entry name" value="Kringle"/>
</dbReference>
<dbReference type="EMBL" id="CAJPEV010000783">
    <property type="protein sequence ID" value="CAG0888525.1"/>
    <property type="molecule type" value="Genomic_DNA"/>
</dbReference>
<protein>
    <recommendedName>
        <fullName evidence="4">Kringle domain-containing protein</fullName>
    </recommendedName>
</protein>
<dbReference type="InterPro" id="IPR050759">
    <property type="entry name" value="Serine_protease_kringle"/>
</dbReference>
<feature type="disulfide bond" evidence="3">
    <location>
        <begin position="319"/>
        <end position="342"/>
    </location>
</feature>
<dbReference type="PROSITE" id="PS00021">
    <property type="entry name" value="KRINGLE_1"/>
    <property type="match status" value="3"/>
</dbReference>
<dbReference type="InterPro" id="IPR013806">
    <property type="entry name" value="Kringle-like"/>
</dbReference>
<dbReference type="AlphaFoldDB" id="A0A7R9A3R7"/>
<dbReference type="PANTHER" id="PTHR24261">
    <property type="entry name" value="PLASMINOGEN-RELATED"/>
    <property type="match status" value="1"/>
</dbReference>
<evidence type="ECO:0000259" key="4">
    <source>
        <dbReference type="PROSITE" id="PS50070"/>
    </source>
</evidence>
<dbReference type="InterPro" id="IPR038178">
    <property type="entry name" value="Kringle_sf"/>
</dbReference>
<evidence type="ECO:0000313" key="5">
    <source>
        <dbReference type="EMBL" id="CAD7245124.1"/>
    </source>
</evidence>
<evidence type="ECO:0000256" key="2">
    <source>
        <dbReference type="ARBA" id="ARBA00023157"/>
    </source>
</evidence>
<feature type="domain" description="Kringle" evidence="4">
    <location>
        <begin position="131"/>
        <end position="209"/>
    </location>
</feature>
<proteinExistence type="predicted"/>
<evidence type="ECO:0000313" key="6">
    <source>
        <dbReference type="Proteomes" id="UP000677054"/>
    </source>
</evidence>
<sequence>MDGVDALHIYPECRMTTMGKEYRGTHSQTQTGRKCWHWKMLADDSELISSVYFLFEILQQQVMKLSPLSVMDRQIDIYELISKQDLNYCRNPTSAEQPWCFISTNYSQWEFCDIPFCSGRKELPECRLTEEGREYAGFMNVDSFGRKCQPWLTPDPKRFELLNFLAFPDQLMNYSYNYCRNPDLKEDRLWCFIEEGTWTGQGECEVPFCYEAYERSALKGKPAQGYPECLQTTMGKEYVGTTKKTLSGKSCLRWDAQPYGKLEDFDPKLSYDDHFRFGSAASHQDFCRNPTSMLEDFDPKLPYDDHFRFGSAASHQDFCRNPTLKTQPWCFVADPFVKWEFCDIPLCPNYPSKLTTIHG</sequence>
<keyword evidence="6" id="KW-1185">Reference proteome</keyword>
<dbReference type="SUPFAM" id="SSF57440">
    <property type="entry name" value="Kringle-like"/>
    <property type="match status" value="4"/>
</dbReference>
<name>A0A7R9A3R7_9CRUS</name>
<dbReference type="Gene3D" id="2.40.20.10">
    <property type="entry name" value="Plasminogen Kringle 4"/>
    <property type="match status" value="4"/>
</dbReference>
<dbReference type="EMBL" id="LR900300">
    <property type="protein sequence ID" value="CAD7245124.1"/>
    <property type="molecule type" value="Genomic_DNA"/>
</dbReference>
<evidence type="ECO:0000256" key="1">
    <source>
        <dbReference type="ARBA" id="ARBA00022572"/>
    </source>
</evidence>
<dbReference type="SMART" id="SM00130">
    <property type="entry name" value="KR"/>
    <property type="match status" value="3"/>
</dbReference>
<feature type="domain" description="Kringle" evidence="4">
    <location>
        <begin position="19"/>
        <end position="117"/>
    </location>
</feature>
<comment type="caution">
    <text evidence="3">Lacks conserved residue(s) required for the propagation of feature annotation.</text>
</comment>
<dbReference type="PRINTS" id="PR00018">
    <property type="entry name" value="KRINGLE"/>
</dbReference>
<dbReference type="PROSITE" id="PS50070">
    <property type="entry name" value="KRINGLE_2"/>
    <property type="match status" value="3"/>
</dbReference>
<keyword evidence="1 3" id="KW-0420">Kringle</keyword>
<dbReference type="OrthoDB" id="2431000at2759"/>
<evidence type="ECO:0000256" key="3">
    <source>
        <dbReference type="PROSITE-ProRule" id="PRU00121"/>
    </source>
</evidence>
<feature type="disulfide bond" evidence="3">
    <location>
        <begin position="89"/>
        <end position="112"/>
    </location>
</feature>
<dbReference type="PANTHER" id="PTHR24261:SF7">
    <property type="entry name" value="KRINGLE DOMAIN-CONTAINING PROTEIN"/>
    <property type="match status" value="1"/>
</dbReference>
<dbReference type="InterPro" id="IPR018056">
    <property type="entry name" value="Kringle_CS"/>
</dbReference>
<keyword evidence="2 3" id="KW-1015">Disulfide bond</keyword>
<feature type="domain" description="Kringle" evidence="4">
    <location>
        <begin position="235"/>
        <end position="347"/>
    </location>
</feature>
<organism evidence="5">
    <name type="scientific">Darwinula stevensoni</name>
    <dbReference type="NCBI Taxonomy" id="69355"/>
    <lineage>
        <taxon>Eukaryota</taxon>
        <taxon>Metazoa</taxon>
        <taxon>Ecdysozoa</taxon>
        <taxon>Arthropoda</taxon>
        <taxon>Crustacea</taxon>
        <taxon>Oligostraca</taxon>
        <taxon>Ostracoda</taxon>
        <taxon>Podocopa</taxon>
        <taxon>Podocopida</taxon>
        <taxon>Darwinulocopina</taxon>
        <taxon>Darwinuloidea</taxon>
        <taxon>Darwinulidae</taxon>
        <taxon>Darwinula</taxon>
    </lineage>
</organism>
<reference evidence="5" key="1">
    <citation type="submission" date="2020-11" db="EMBL/GenBank/DDBJ databases">
        <authorList>
            <person name="Tran Van P."/>
        </authorList>
    </citation>
    <scope>NUCLEOTIDE SEQUENCE</scope>
</reference>
<gene>
    <name evidence="5" type="ORF">DSTB1V02_LOCUS5000</name>
</gene>
<dbReference type="Proteomes" id="UP000677054">
    <property type="component" value="Unassembled WGS sequence"/>
</dbReference>
<dbReference type="Pfam" id="PF00051">
    <property type="entry name" value="Kringle"/>
    <property type="match status" value="3"/>
</dbReference>
<accession>A0A7R9A3R7</accession>